<dbReference type="Pfam" id="PF16264">
    <property type="entry name" value="SatD"/>
    <property type="match status" value="1"/>
</dbReference>
<name>A0ABP9F1L8_9ACTN</name>
<comment type="caution">
    <text evidence="1">The sequence shown here is derived from an EMBL/GenBank/DDBJ whole genome shotgun (WGS) entry which is preliminary data.</text>
</comment>
<evidence type="ECO:0000313" key="1">
    <source>
        <dbReference type="EMBL" id="GAA4891261.1"/>
    </source>
</evidence>
<dbReference type="InterPro" id="IPR032580">
    <property type="entry name" value="SatD"/>
</dbReference>
<dbReference type="RefSeq" id="WP_345578499.1">
    <property type="nucleotide sequence ID" value="NZ_BAABLV010000008.1"/>
</dbReference>
<dbReference type="Proteomes" id="UP001501521">
    <property type="component" value="Unassembled WGS sequence"/>
</dbReference>
<organism evidence="1 2">
    <name type="scientific">Tessaracoccus lubricantis</name>
    <dbReference type="NCBI Taxonomy" id="545543"/>
    <lineage>
        <taxon>Bacteria</taxon>
        <taxon>Bacillati</taxon>
        <taxon>Actinomycetota</taxon>
        <taxon>Actinomycetes</taxon>
        <taxon>Propionibacteriales</taxon>
        <taxon>Propionibacteriaceae</taxon>
        <taxon>Tessaracoccus</taxon>
    </lineage>
</organism>
<evidence type="ECO:0000313" key="2">
    <source>
        <dbReference type="Proteomes" id="UP001501521"/>
    </source>
</evidence>
<dbReference type="EMBL" id="BAABLV010000008">
    <property type="protein sequence ID" value="GAA4891261.1"/>
    <property type="molecule type" value="Genomic_DNA"/>
</dbReference>
<keyword evidence="2" id="KW-1185">Reference proteome</keyword>
<protein>
    <recommendedName>
        <fullName evidence="3">RNA polymerase subunit sigma-70</fullName>
    </recommendedName>
</protein>
<accession>A0ABP9F1L8</accession>
<sequence>MVKIKHRSNVAAALFDVVGSRGASRARRHAALVAAVRQTNERVEAIDAVRFTVGDELQGIYPTVAEALRAAYHLRLAVAPEVDLRVGIGIGEVEVIDPERGIQDGSGWWRAREAVDTVKERASQAGYRGLRTAIVGHDDPVLDATVGLIDAHLSRLRGGTVGTVRGLLEGQSNAEIAERQQISESANSQRVANNDLRPLADAIRAVTGG</sequence>
<evidence type="ECO:0008006" key="3">
    <source>
        <dbReference type="Google" id="ProtNLM"/>
    </source>
</evidence>
<reference evidence="2" key="1">
    <citation type="journal article" date="2019" name="Int. J. Syst. Evol. Microbiol.">
        <title>The Global Catalogue of Microorganisms (GCM) 10K type strain sequencing project: providing services to taxonomists for standard genome sequencing and annotation.</title>
        <authorList>
            <consortium name="The Broad Institute Genomics Platform"/>
            <consortium name="The Broad Institute Genome Sequencing Center for Infectious Disease"/>
            <person name="Wu L."/>
            <person name="Ma J."/>
        </authorList>
    </citation>
    <scope>NUCLEOTIDE SEQUENCE [LARGE SCALE GENOMIC DNA]</scope>
    <source>
        <strain evidence="2">JCM 19125</strain>
    </source>
</reference>
<gene>
    <name evidence="1" type="ORF">GCM10025789_05070</name>
</gene>
<proteinExistence type="predicted"/>